<dbReference type="InterPro" id="IPR051678">
    <property type="entry name" value="AGP_Transferase"/>
</dbReference>
<dbReference type="Gene3D" id="3.90.1200.10">
    <property type="match status" value="1"/>
</dbReference>
<evidence type="ECO:0000313" key="3">
    <source>
        <dbReference type="Proteomes" id="UP000190312"/>
    </source>
</evidence>
<dbReference type="GO" id="GO:0016740">
    <property type="term" value="F:transferase activity"/>
    <property type="evidence" value="ECO:0007669"/>
    <property type="project" value="UniProtKB-KW"/>
</dbReference>
<dbReference type="AlphaFoldDB" id="A0A1S9D7I5"/>
<name>A0A1S9D7I5_ASPOZ</name>
<dbReference type="EMBL" id="MKZY01000010">
    <property type="protein sequence ID" value="OOO05048.1"/>
    <property type="molecule type" value="Genomic_DNA"/>
</dbReference>
<dbReference type="SUPFAM" id="SSF56112">
    <property type="entry name" value="Protein kinase-like (PK-like)"/>
    <property type="match status" value="1"/>
</dbReference>
<keyword evidence="2" id="KW-0808">Transferase</keyword>
<dbReference type="Pfam" id="PF01636">
    <property type="entry name" value="APH"/>
    <property type="match status" value="1"/>
</dbReference>
<dbReference type="OrthoDB" id="4495869at2759"/>
<sequence>MSHEILLENEKFAGYRWTYFSSLSEGPLRSRAERFLGSTNWDTLVQLATTKRNGLTCRLLPEIGLGYNHMIRILEFSDQVRWVARLRMPHLSQGGDEPDKESNNPVPHVHMIESDSNSPVGAPCMLMDCLRGNVGMDLSIAVPSAHKLRAFASMAEIQIEMFNIRLPKIGKIIGINDDGSYRQGPIPDLGGPLEIAAEFFMAWSAKVQFGLSHDQLKDAAGSFADELSISGLAFKALMNDMAEELSKSNEGPFPLCHGDFGHNNMIFDDNYRLLGVIDWEGA</sequence>
<comment type="caution">
    <text evidence="2">The sequence shown here is derived from an EMBL/GenBank/DDBJ whole genome shotgun (WGS) entry which is preliminary data.</text>
</comment>
<dbReference type="Proteomes" id="UP000190312">
    <property type="component" value="Unassembled WGS sequence"/>
</dbReference>
<dbReference type="InterPro" id="IPR011009">
    <property type="entry name" value="Kinase-like_dom_sf"/>
</dbReference>
<protein>
    <submittedName>
        <fullName evidence="2">Aminoglycoside phosphotransferase</fullName>
    </submittedName>
</protein>
<reference evidence="2 3" key="1">
    <citation type="submission" date="2016-10" db="EMBL/GenBank/DDBJ databases">
        <title>Genome sequencing of Aspergillus oryzae BCC7051.</title>
        <authorList>
            <person name="Thammarongtham C."/>
            <person name="Vorapreeda T."/>
            <person name="Nookaew I."/>
            <person name="Srisuk T."/>
            <person name="Land M."/>
            <person name="Jeennor S."/>
            <person name="Laoteng K."/>
        </authorList>
    </citation>
    <scope>NUCLEOTIDE SEQUENCE [LARGE SCALE GENOMIC DNA]</scope>
    <source>
        <strain evidence="2 3">BCC7051</strain>
    </source>
</reference>
<accession>A0A1S9D7I5</accession>
<evidence type="ECO:0000313" key="2">
    <source>
        <dbReference type="EMBL" id="OOO05048.1"/>
    </source>
</evidence>
<proteinExistence type="predicted"/>
<evidence type="ECO:0000259" key="1">
    <source>
        <dbReference type="Pfam" id="PF01636"/>
    </source>
</evidence>
<dbReference type="InterPro" id="IPR002575">
    <property type="entry name" value="Aminoglycoside_PTrfase"/>
</dbReference>
<gene>
    <name evidence="2" type="ORF">OAory_01113850</name>
</gene>
<dbReference type="PANTHER" id="PTHR21310">
    <property type="entry name" value="AMINOGLYCOSIDE PHOSPHOTRANSFERASE-RELATED-RELATED"/>
    <property type="match status" value="1"/>
</dbReference>
<feature type="domain" description="Aminoglycoside phosphotransferase" evidence="1">
    <location>
        <begin position="226"/>
        <end position="282"/>
    </location>
</feature>
<organism evidence="2 3">
    <name type="scientific">Aspergillus oryzae</name>
    <name type="common">Yellow koji mold</name>
    <dbReference type="NCBI Taxonomy" id="5062"/>
    <lineage>
        <taxon>Eukaryota</taxon>
        <taxon>Fungi</taxon>
        <taxon>Dikarya</taxon>
        <taxon>Ascomycota</taxon>
        <taxon>Pezizomycotina</taxon>
        <taxon>Eurotiomycetes</taxon>
        <taxon>Eurotiomycetidae</taxon>
        <taxon>Eurotiales</taxon>
        <taxon>Aspergillaceae</taxon>
        <taxon>Aspergillus</taxon>
        <taxon>Aspergillus subgen. Circumdati</taxon>
    </lineage>
</organism>